<dbReference type="GO" id="GO:0006260">
    <property type="term" value="P:DNA replication"/>
    <property type="evidence" value="ECO:0007669"/>
    <property type="project" value="InterPro"/>
</dbReference>
<dbReference type="PROSITE" id="PS50880">
    <property type="entry name" value="TOPRIM"/>
    <property type="match status" value="1"/>
</dbReference>
<dbReference type="InterPro" id="IPR027032">
    <property type="entry name" value="Twinkle-like"/>
</dbReference>
<dbReference type="Gene3D" id="2.20.25.180">
    <property type="match status" value="1"/>
</dbReference>
<dbReference type="InterPro" id="IPR006171">
    <property type="entry name" value="TOPRIM_dom"/>
</dbReference>
<evidence type="ECO:0000259" key="2">
    <source>
        <dbReference type="PROSITE" id="PS51199"/>
    </source>
</evidence>
<dbReference type="CDD" id="cd01029">
    <property type="entry name" value="TOPRIM_primases"/>
    <property type="match status" value="1"/>
</dbReference>
<dbReference type="InterPro" id="IPR007694">
    <property type="entry name" value="DNA_helicase_DnaB-like_C"/>
</dbReference>
<dbReference type="SUPFAM" id="SSF52540">
    <property type="entry name" value="P-loop containing nucleoside triphosphate hydrolases"/>
    <property type="match status" value="1"/>
</dbReference>
<reference evidence="3" key="1">
    <citation type="journal article" date="2021" name="Microorganisms">
        <title>Phylogenomic Reconstruction and Metabolic Potential of the Genus Aminobacter.</title>
        <authorList>
            <person name="Artuso I."/>
            <person name="Turrini P."/>
            <person name="Pirolo M."/>
            <person name="Lugli G.A."/>
            <person name="Ventura M."/>
            <person name="Visca P."/>
        </authorList>
    </citation>
    <scope>NUCLEOTIDE SEQUENCE</scope>
    <source>
        <strain evidence="3">LMG 26462</strain>
    </source>
</reference>
<sequence>MESIDDEAPRTAGSSALLRGSYTALGKRRITEETCRFWSYIQADYYGNPRQIAQYLSDDRAVVAQKIRTPDKEFPWINHKAVKGLYGQWLWRDGGKQVVVTEGEIDALSVSQTQQNKWPVVSLVNGAGNAAKDITNSLDWLLKFEKIILFFDNDEAGRKAVNEVKKLLPPGKCWITWAPEGYKDASDLLQAGMSAKISDAIWGAKQYRPEGIVSGSKIIERLKSRPKVTSFAYPEIMALLNFMTGGGIRFGELDTWTSGSGMGKTTIIKTLQHHYFETTPFNQALIHLEEPLEDTGDDLIAIRVGKRFTVDDPDFKDTPEYQKAAEELFLSTDDQGAPRFQLYDAFGSMEDDSLYSVIRYLHAMGCRIFWLDHLSILVSEAPGDDERKRIDSIMHKLKSLTVELDIYIGLISHLRKPPGGGKSFENGAVPTLDDLRGSGGIKQLSNGVFAISRDQQADSDIAKNTSTVSVLKCRKTGRTGTADFLLFEDTTGRLVKGVDPKSISTDAFDNEDNNGEY</sequence>
<dbReference type="InterPro" id="IPR034154">
    <property type="entry name" value="TOPRIM_DnaG/twinkle"/>
</dbReference>
<dbReference type="PROSITE" id="PS51199">
    <property type="entry name" value="SF4_HELICASE"/>
    <property type="match status" value="1"/>
</dbReference>
<evidence type="ECO:0000313" key="4">
    <source>
        <dbReference type="Proteomes" id="UP001138921"/>
    </source>
</evidence>
<name>A0A9X1A6Y8_9HYPH</name>
<dbReference type="RefSeq" id="WP_214385655.1">
    <property type="nucleotide sequence ID" value="NZ_JAFLWW010000001.1"/>
</dbReference>
<dbReference type="GO" id="GO:0043139">
    <property type="term" value="F:5'-3' DNA helicase activity"/>
    <property type="evidence" value="ECO:0007669"/>
    <property type="project" value="InterPro"/>
</dbReference>
<dbReference type="Gene3D" id="3.40.1360.10">
    <property type="match status" value="1"/>
</dbReference>
<dbReference type="SUPFAM" id="SSF56731">
    <property type="entry name" value="DNA primase core"/>
    <property type="match status" value="1"/>
</dbReference>
<dbReference type="Pfam" id="PF03796">
    <property type="entry name" value="DnaB_C"/>
    <property type="match status" value="1"/>
</dbReference>
<reference evidence="3" key="2">
    <citation type="submission" date="2021-03" db="EMBL/GenBank/DDBJ databases">
        <authorList>
            <person name="Artuso I."/>
            <person name="Turrini P."/>
            <person name="Pirolo M."/>
            <person name="Lugli G.A."/>
            <person name="Ventura M."/>
            <person name="Visca P."/>
        </authorList>
    </citation>
    <scope>NUCLEOTIDE SEQUENCE</scope>
    <source>
        <strain evidence="3">LMG 26462</strain>
    </source>
</reference>
<keyword evidence="4" id="KW-1185">Reference proteome</keyword>
<dbReference type="Proteomes" id="UP001138921">
    <property type="component" value="Unassembled WGS sequence"/>
</dbReference>
<accession>A0A9X1A6Y8</accession>
<dbReference type="InterPro" id="IPR048774">
    <property type="entry name" value="Helic-prim_T7_N"/>
</dbReference>
<dbReference type="InterPro" id="IPR027417">
    <property type="entry name" value="P-loop_NTPase"/>
</dbReference>
<dbReference type="GO" id="GO:0005524">
    <property type="term" value="F:ATP binding"/>
    <property type="evidence" value="ECO:0007669"/>
    <property type="project" value="InterPro"/>
</dbReference>
<dbReference type="Pfam" id="PF13155">
    <property type="entry name" value="Toprim_2"/>
    <property type="match status" value="1"/>
</dbReference>
<proteinExistence type="predicted"/>
<evidence type="ECO:0000313" key="3">
    <source>
        <dbReference type="EMBL" id="MBT1154439.1"/>
    </source>
</evidence>
<dbReference type="Pfam" id="PF21268">
    <property type="entry name" value="Helic-prim_T7_N"/>
    <property type="match status" value="1"/>
</dbReference>
<feature type="domain" description="Toprim" evidence="1">
    <location>
        <begin position="96"/>
        <end position="183"/>
    </location>
</feature>
<dbReference type="AlphaFoldDB" id="A0A9X1A6Y8"/>
<dbReference type="Gene3D" id="3.40.50.300">
    <property type="entry name" value="P-loop containing nucleotide triphosphate hydrolases"/>
    <property type="match status" value="1"/>
</dbReference>
<comment type="caution">
    <text evidence="3">The sequence shown here is derived from an EMBL/GenBank/DDBJ whole genome shotgun (WGS) entry which is preliminary data.</text>
</comment>
<dbReference type="EMBL" id="JAFLWW010000001">
    <property type="protein sequence ID" value="MBT1154439.1"/>
    <property type="molecule type" value="Genomic_DNA"/>
</dbReference>
<dbReference type="PANTHER" id="PTHR12873">
    <property type="entry name" value="T7-LIKE MITOCHONDRIAL DNA HELICASE"/>
    <property type="match status" value="1"/>
</dbReference>
<dbReference type="PANTHER" id="PTHR12873:SF0">
    <property type="entry name" value="TWINKLE MTDNA HELICASE"/>
    <property type="match status" value="1"/>
</dbReference>
<protein>
    <submittedName>
        <fullName evidence="3">Toprim domain-containing protein</fullName>
    </submittedName>
</protein>
<dbReference type="SMART" id="SM00493">
    <property type="entry name" value="TOPRIM"/>
    <property type="match status" value="1"/>
</dbReference>
<organism evidence="3 4">
    <name type="scientific">Aminobacter anthyllidis</name>
    <dbReference type="NCBI Taxonomy" id="1035067"/>
    <lineage>
        <taxon>Bacteria</taxon>
        <taxon>Pseudomonadati</taxon>
        <taxon>Pseudomonadota</taxon>
        <taxon>Alphaproteobacteria</taxon>
        <taxon>Hyphomicrobiales</taxon>
        <taxon>Phyllobacteriaceae</taxon>
        <taxon>Aminobacter</taxon>
    </lineage>
</organism>
<evidence type="ECO:0000259" key="1">
    <source>
        <dbReference type="PROSITE" id="PS50880"/>
    </source>
</evidence>
<dbReference type="CDD" id="cd19483">
    <property type="entry name" value="RecA-like_Gp4D_helicase"/>
    <property type="match status" value="1"/>
</dbReference>
<dbReference type="GO" id="GO:0003697">
    <property type="term" value="F:single-stranded DNA binding"/>
    <property type="evidence" value="ECO:0007669"/>
    <property type="project" value="InterPro"/>
</dbReference>
<gene>
    <name evidence="3" type="ORF">J1C56_02420</name>
</gene>
<feature type="domain" description="SF4 helicase" evidence="2">
    <location>
        <begin position="226"/>
        <end position="500"/>
    </location>
</feature>